<dbReference type="AlphaFoldDB" id="A0A383AYJ4"/>
<protein>
    <recommendedName>
        <fullName evidence="1">RNA-binding S4 domain-containing protein</fullName>
    </recommendedName>
</protein>
<organism evidence="2">
    <name type="scientific">marine metagenome</name>
    <dbReference type="NCBI Taxonomy" id="408172"/>
    <lineage>
        <taxon>unclassified sequences</taxon>
        <taxon>metagenomes</taxon>
        <taxon>ecological metagenomes</taxon>
    </lineage>
</organism>
<dbReference type="GO" id="GO:0003723">
    <property type="term" value="F:RNA binding"/>
    <property type="evidence" value="ECO:0007669"/>
    <property type="project" value="InterPro"/>
</dbReference>
<name>A0A383AYJ4_9ZZZZ</name>
<feature type="non-terminal residue" evidence="2">
    <location>
        <position position="114"/>
    </location>
</feature>
<evidence type="ECO:0000313" key="2">
    <source>
        <dbReference type="EMBL" id="SVE12996.1"/>
    </source>
</evidence>
<accession>A0A383AYJ4</accession>
<dbReference type="InterPro" id="IPR002942">
    <property type="entry name" value="S4_RNA-bd"/>
</dbReference>
<dbReference type="InterPro" id="IPR036986">
    <property type="entry name" value="S4_RNA-bd_sf"/>
</dbReference>
<dbReference type="SUPFAM" id="SSF55174">
    <property type="entry name" value="Alpha-L RNA-binding motif"/>
    <property type="match status" value="1"/>
</dbReference>
<dbReference type="Gene3D" id="3.10.290.10">
    <property type="entry name" value="RNA-binding S4 domain"/>
    <property type="match status" value="1"/>
</dbReference>
<dbReference type="PROSITE" id="PS50889">
    <property type="entry name" value="S4"/>
    <property type="match status" value="1"/>
</dbReference>
<dbReference type="EMBL" id="UINC01196125">
    <property type="protein sequence ID" value="SVE12996.1"/>
    <property type="molecule type" value="Genomic_DNA"/>
</dbReference>
<dbReference type="Pfam" id="PF01479">
    <property type="entry name" value="S4"/>
    <property type="match status" value="1"/>
</dbReference>
<dbReference type="SMART" id="SM00363">
    <property type="entry name" value="S4"/>
    <property type="match status" value="1"/>
</dbReference>
<dbReference type="CDD" id="cd00165">
    <property type="entry name" value="S4"/>
    <property type="match status" value="1"/>
</dbReference>
<proteinExistence type="predicted"/>
<sequence length="114" mass="12904">MAKPIQVDYTDITTHELTVRKESVLQRLDIYIHKRLPTYSRTLVQKLIKERRITINGDSTKASYGINVGDVIRIEAPKLIVPQVVATDIPLNIIHEDGCMIAINKPPHFVVHPA</sequence>
<gene>
    <name evidence="2" type="ORF">METZ01_LOCUS465850</name>
</gene>
<evidence type="ECO:0000259" key="1">
    <source>
        <dbReference type="SMART" id="SM00363"/>
    </source>
</evidence>
<reference evidence="2" key="1">
    <citation type="submission" date="2018-05" db="EMBL/GenBank/DDBJ databases">
        <authorList>
            <person name="Lanie J.A."/>
            <person name="Ng W.-L."/>
            <person name="Kazmierczak K.M."/>
            <person name="Andrzejewski T.M."/>
            <person name="Davidsen T.M."/>
            <person name="Wayne K.J."/>
            <person name="Tettelin H."/>
            <person name="Glass J.I."/>
            <person name="Rusch D."/>
            <person name="Podicherti R."/>
            <person name="Tsui H.-C.T."/>
            <person name="Winkler M.E."/>
        </authorList>
    </citation>
    <scope>NUCLEOTIDE SEQUENCE</scope>
</reference>
<feature type="domain" description="RNA-binding S4" evidence="1">
    <location>
        <begin position="26"/>
        <end position="90"/>
    </location>
</feature>